<keyword evidence="2" id="KW-0472">Membrane</keyword>
<dbReference type="RefSeq" id="WP_107285262.1">
    <property type="nucleotide sequence ID" value="NZ_PYMC01000024.1"/>
</dbReference>
<name>A0A2T3MSG5_9GAMM</name>
<keyword evidence="2" id="KW-1133">Transmembrane helix</keyword>
<dbReference type="PANTHER" id="PTHR40940">
    <property type="entry name" value="PROTEIN BATD-RELATED"/>
    <property type="match status" value="1"/>
</dbReference>
<feature type="signal peptide" evidence="3">
    <location>
        <begin position="1"/>
        <end position="36"/>
    </location>
</feature>
<evidence type="ECO:0000259" key="4">
    <source>
        <dbReference type="Pfam" id="PF25607"/>
    </source>
</evidence>
<dbReference type="Proteomes" id="UP000240904">
    <property type="component" value="Unassembled WGS sequence"/>
</dbReference>
<proteinExistence type="predicted"/>
<dbReference type="AlphaFoldDB" id="A0A2T3MSG5"/>
<evidence type="ECO:0000256" key="3">
    <source>
        <dbReference type="SAM" id="SignalP"/>
    </source>
</evidence>
<organism evidence="5 6">
    <name type="scientific">Photobacterium lipolyticum</name>
    <dbReference type="NCBI Taxonomy" id="266810"/>
    <lineage>
        <taxon>Bacteria</taxon>
        <taxon>Pseudomonadati</taxon>
        <taxon>Pseudomonadota</taxon>
        <taxon>Gammaproteobacteria</taxon>
        <taxon>Vibrionales</taxon>
        <taxon>Vibrionaceae</taxon>
        <taxon>Photobacterium</taxon>
    </lineage>
</organism>
<sequence>MKRKMNILSLSKRPTTAFLWATMLIIAGFMPAIASAAQAVATVSKNIVGVNEVFQLTVSVDANVNTNALDLSPLANSFTYGRPSVSTNTAMINGVITRNTEWKVAMATNAIGEFTIPSFRIGSSTTDPIVIQSLKSSKNSSTNSAEPDIKLDTEIDKEQLYVGESLRYRVQIRIGEQIDQAALIAPQGNGLDVVQDGDDRQAETVINGRRYIVITRYYQITANKVGSILLEGAKFKGSVIKGSRGFGSSLSLPVDKQAQNLSLDVKGKPAGYQGLWLPTPELQLEQEWQPQVNSQPQSNSLPQSSEVRVGEPLTRIITLRIKNAAQSSMPNLSLQYPGSVRVYDEKPVYSSNDGFTSMTVKQVIIPREHGQLTLPALSINWWNTTTGQQETSKLDGLSINVLPGDTSNTISMPLVPALSDPRPAENATPTEVKVVTSSGWWPWTTALFATLWLITLMLWLRAKKNAPTAKSATTSAQVPTVANPVEQLIAAVKAGQPLRVQTYYQQWPKQHLNNELISQLEKEVAAMMAATYGKEKGAWDKAALLALLQQVQQAQKNKSHTIKPPALQSLVPPKG</sequence>
<reference evidence="5 6" key="1">
    <citation type="submission" date="2018-03" db="EMBL/GenBank/DDBJ databases">
        <title>Whole genome sequencing of Histamine producing bacteria.</title>
        <authorList>
            <person name="Butler K."/>
        </authorList>
    </citation>
    <scope>NUCLEOTIDE SEQUENCE [LARGE SCALE GENOMIC DNA]</scope>
    <source>
        <strain evidence="5 6">DSM 16190</strain>
    </source>
</reference>
<dbReference type="PANTHER" id="PTHR40940:SF1">
    <property type="entry name" value="PROTEIN BATD"/>
    <property type="match status" value="1"/>
</dbReference>
<protein>
    <submittedName>
        <fullName evidence="5">Protein BatD</fullName>
    </submittedName>
</protein>
<accession>A0A2T3MSG5</accession>
<evidence type="ECO:0000256" key="2">
    <source>
        <dbReference type="SAM" id="Phobius"/>
    </source>
</evidence>
<evidence type="ECO:0000313" key="5">
    <source>
        <dbReference type="EMBL" id="PSW00666.1"/>
    </source>
</evidence>
<comment type="caution">
    <text evidence="5">The sequence shown here is derived from an EMBL/GenBank/DDBJ whole genome shotgun (WGS) entry which is preliminary data.</text>
</comment>
<evidence type="ECO:0000313" key="6">
    <source>
        <dbReference type="Proteomes" id="UP000240904"/>
    </source>
</evidence>
<dbReference type="Pfam" id="PF13584">
    <property type="entry name" value="BatD"/>
    <property type="match status" value="1"/>
</dbReference>
<feature type="transmembrane region" description="Helical" evidence="2">
    <location>
        <begin position="440"/>
        <end position="460"/>
    </location>
</feature>
<gene>
    <name evidence="5" type="ORF">C9I89_20880</name>
</gene>
<dbReference type="OrthoDB" id="5293418at2"/>
<feature type="domain" description="DUF7939" evidence="4">
    <location>
        <begin position="483"/>
        <end position="555"/>
    </location>
</feature>
<dbReference type="Pfam" id="PF25607">
    <property type="entry name" value="DUF7939"/>
    <property type="match status" value="1"/>
</dbReference>
<evidence type="ECO:0000256" key="1">
    <source>
        <dbReference type="SAM" id="MobiDB-lite"/>
    </source>
</evidence>
<dbReference type="EMBL" id="PYMC01000024">
    <property type="protein sequence ID" value="PSW00666.1"/>
    <property type="molecule type" value="Genomic_DNA"/>
</dbReference>
<dbReference type="InterPro" id="IPR057699">
    <property type="entry name" value="DUF7939"/>
</dbReference>
<keyword evidence="3" id="KW-0732">Signal</keyword>
<keyword evidence="6" id="KW-1185">Reference proteome</keyword>
<feature type="region of interest" description="Disordered" evidence="1">
    <location>
        <begin position="556"/>
        <end position="575"/>
    </location>
</feature>
<dbReference type="InterPro" id="IPR025738">
    <property type="entry name" value="BatD"/>
</dbReference>
<keyword evidence="2" id="KW-0812">Transmembrane</keyword>
<feature type="chain" id="PRO_5015530025" evidence="3">
    <location>
        <begin position="37"/>
        <end position="575"/>
    </location>
</feature>